<dbReference type="InterPro" id="IPR041634">
    <property type="entry name" value="Nup188_C"/>
</dbReference>
<evidence type="ECO:0000256" key="4">
    <source>
        <dbReference type="ARBA" id="ARBA00022927"/>
    </source>
</evidence>
<evidence type="ECO:0000313" key="10">
    <source>
        <dbReference type="EMBL" id="KAL1894979.1"/>
    </source>
</evidence>
<dbReference type="InterPro" id="IPR044840">
    <property type="entry name" value="Nup188"/>
</dbReference>
<evidence type="ECO:0000256" key="7">
    <source>
        <dbReference type="ARBA" id="ARBA00023242"/>
    </source>
</evidence>
<dbReference type="Pfam" id="PF18378">
    <property type="entry name" value="Nup188_C"/>
    <property type="match status" value="1"/>
</dbReference>
<evidence type="ECO:0000256" key="5">
    <source>
        <dbReference type="ARBA" id="ARBA00023010"/>
    </source>
</evidence>
<evidence type="ECO:0000313" key="11">
    <source>
        <dbReference type="Proteomes" id="UP001583280"/>
    </source>
</evidence>
<dbReference type="PANTHER" id="PTHR31431:SF1">
    <property type="entry name" value="NUCLEOPORIN NUP188"/>
    <property type="match status" value="1"/>
</dbReference>
<keyword evidence="3" id="KW-0509">mRNA transport</keyword>
<dbReference type="Gene3D" id="1.25.10.70">
    <property type="match status" value="1"/>
</dbReference>
<keyword evidence="11" id="KW-1185">Reference proteome</keyword>
<dbReference type="PANTHER" id="PTHR31431">
    <property type="entry name" value="NUCLEOPORIN NUP188 HOMOLOG"/>
    <property type="match status" value="1"/>
</dbReference>
<organism evidence="10 11">
    <name type="scientific">Ceratocystis pirilliformis</name>
    <dbReference type="NCBI Taxonomy" id="259994"/>
    <lineage>
        <taxon>Eukaryota</taxon>
        <taxon>Fungi</taxon>
        <taxon>Dikarya</taxon>
        <taxon>Ascomycota</taxon>
        <taxon>Pezizomycotina</taxon>
        <taxon>Sordariomycetes</taxon>
        <taxon>Hypocreomycetidae</taxon>
        <taxon>Microascales</taxon>
        <taxon>Ceratocystidaceae</taxon>
        <taxon>Ceratocystis</taxon>
    </lineage>
</organism>
<evidence type="ECO:0000256" key="6">
    <source>
        <dbReference type="ARBA" id="ARBA00023132"/>
    </source>
</evidence>
<name>A0ABR3Z636_9PEZI</name>
<evidence type="ECO:0000259" key="9">
    <source>
        <dbReference type="Pfam" id="PF21093"/>
    </source>
</evidence>
<dbReference type="InterPro" id="IPR048883">
    <property type="entry name" value="Nup188_N-subdom_III"/>
</dbReference>
<comment type="caution">
    <text evidence="10">The sequence shown here is derived from an EMBL/GenBank/DDBJ whole genome shotgun (WGS) entry which is preliminary data.</text>
</comment>
<feature type="domain" description="Nucleoporin Nup188 N-terminal subdomain III" evidence="9">
    <location>
        <begin position="767"/>
        <end position="1153"/>
    </location>
</feature>
<gene>
    <name evidence="10" type="ORF">Cpir12675_003438</name>
</gene>
<protein>
    <recommendedName>
        <fullName evidence="12">Nucleoporin nup184</fullName>
    </recommendedName>
</protein>
<keyword evidence="4" id="KW-0653">Protein transport</keyword>
<dbReference type="Pfam" id="PF21093">
    <property type="entry name" value="Nup188_N-subdom_III"/>
    <property type="match status" value="1"/>
</dbReference>
<accession>A0ABR3Z636</accession>
<keyword evidence="2" id="KW-0813">Transport</keyword>
<reference evidence="10 11" key="1">
    <citation type="journal article" date="2024" name="IMA Fungus">
        <title>IMA Genome - F19 : A genome assembly and annotation guide to empower mycologists, including annotated draft genome sequences of Ceratocystis pirilliformis, Diaporthe australafricana, Fusarium ophioides, Paecilomyces lecythidis, and Sporothrix stenoceras.</title>
        <authorList>
            <person name="Aylward J."/>
            <person name="Wilson A.M."/>
            <person name="Visagie C.M."/>
            <person name="Spraker J."/>
            <person name="Barnes I."/>
            <person name="Buitendag C."/>
            <person name="Ceriani C."/>
            <person name="Del Mar Angel L."/>
            <person name="du Plessis D."/>
            <person name="Fuchs T."/>
            <person name="Gasser K."/>
            <person name="Kramer D."/>
            <person name="Li W."/>
            <person name="Munsamy K."/>
            <person name="Piso A."/>
            <person name="Price J.L."/>
            <person name="Sonnekus B."/>
            <person name="Thomas C."/>
            <person name="van der Nest A."/>
            <person name="van Dijk A."/>
            <person name="van Heerden A."/>
            <person name="van Vuuren N."/>
            <person name="Yilmaz N."/>
            <person name="Duong T.A."/>
            <person name="van der Merwe N.A."/>
            <person name="Wingfield M.J."/>
            <person name="Wingfield B.D."/>
        </authorList>
    </citation>
    <scope>NUCLEOTIDE SEQUENCE [LARGE SCALE GENOMIC DNA]</scope>
    <source>
        <strain evidence="10 11">CMW 12675</strain>
    </source>
</reference>
<sequence length="1823" mass="202009">MAGTLSVYFPPLADCLRAEKTIISWKMIADALFDVKGAAQSSPVFKEFGVDSFVIKCMKEPATAFSPPNEADRAEYEARTAAINISHGAKSMFNLDQIKADAAWLSSHARVNLDTALRVVLIEWQARASSQLSGPLSAQEIMNLQEASGGADALSTTLAATLRAQESLDTVDLAALFDKEETRRRRTFHTYLSERRSYALALDHMHTNLFYGTLPFWNPANKEGLTPYQPSDTSDITSKVALVETIMEKYLDFLSAAMDGAENYLSCLSNDSIINTEEMAADYQATLFAEMTHAISVIFQALQYLEMEYDGMLAAPSLITHWFALMAKGSFLEVPEPSFPVPNLYGPITTLVCATSLLLLNPRRALRLLNHDEDPKPGESPYSTSPETLEQIHNALLSAADGGAANLMPEIFVWTILLHRMHVSYVERNDRRDTIQQQKSVEALENDSAMRPVGRRSSISSIVSLETSSYDSFLVLAGIEKDVQLIEQLGQISTQHGVAFSVIQRMSEVAGIGHGAAFPPVQGARMRSVFRDFLTFTFPMVQYQSDNIEAMLSVVSAGSSYWVQSANLLPPKHYDPSSLILEDPDAMEFFFQEAFNRYPLELVPFLRFCKALSRSMQDEEDLPNTSLVLDMLKNTPRVTFNLPEDFQDYELVFEDENTNLFQLQEPLAIIGAATRSRYGNAGMGFVIPAGSMGRFVSDSGRLVYIEYPHSALQLMGRRLQINYCRSGFSLLLGPMNEEEVAETISLLASLLRTEHMKGPSAHLPQAKAYNVAQICEEISASMEGDRDILGVVCDIMDHYLQDDTAFNSSEVPPVLTACIEFLHATLDVYPSRVLSYLARCHLLPYQADGGKMGRFAGTVDIFPAQFAFLYASMRLFHQAIVTVMRSSVYRKCGPKLITRLEGSTDVWLGTANKVLSRVVSAISQGCVDILETSTTWRFSSLLSQSMLIESIVSVLNVVISSAYRIGDIGSANRLTSCMEEGAQYILKSFLSHNAGSLKMQHLIDTLTSAMAFPQSTFFPREFDQICSRVDQVISFHTNLLRCASLHDMSSEVLQKYLFKTSFLLARLSAVNSSFKGPCLTLLEALVTAAGEASKEPPSLLGYLGAQSAKSFLDLLKDSGPLQLPSDSTIVWKFLTAVIRNKQQWMSNCLISGKTPREASSDASKKSEMAEDSVFNRALTKLRDNITTISDYEIIALLEFVTAAQNYWPWTVFTMMKDPSCLDSLRSYVRGLESASVTARTKSSIKAAFEARQAAYIAEAFAMQLYHLRHMKQATPLAEKLVQDLDYFLRDGATISGYNKSLHLNFNKNFANRYPGCTLEQFKRTQLVFSHLGPFYYYNLPMANAMLSCDRSWHGHRNNNGFKGEMERANLNLSLVDSQIALYHSWEFLLLELGSCIQSPVLNKNMVQVAQQCLSANLDNSGPENIFVRITESRTNFALTLIQRVANTDALVDQAPDLLTLLLDSIKALQDPLGETSVAMYRTLLRALYIVLRACSNMGKKAEDVSVTQTILVLLDQIVGKGFRAVVTRIHEKDANVSPEDLALLTAALHGCLSVSGLEDEQSQIINILAAHDVVHVACSLFSWSDRITVVGDPVYGELSLLFLLELSKMSNIAEQMACDGIVSHLTSANITNFMRRSIISPFAADVASERCYTIWAKAMLPLLLNLLMAMGATVAPEIGYVLNQFPSLMKASVERLEAPGASRTASKDRVMFIALLPVMEAHSLALITRILTGLRAANSRDIPEVHWDAASMLENVEFWLSSRRLLRERLVPLNPREAMARSEKAGSGVGLAADASDGLVESKLETQVVAEMEEIRNVLRELV</sequence>
<dbReference type="Pfam" id="PF21094">
    <property type="entry name" value="Nup188_SH3-like"/>
    <property type="match status" value="1"/>
</dbReference>
<keyword evidence="6" id="KW-0906">Nuclear pore complex</keyword>
<comment type="subcellular location">
    <subcellularLocation>
        <location evidence="1">Nucleus</location>
        <location evidence="1">Nuclear pore complex</location>
    </subcellularLocation>
</comment>
<evidence type="ECO:0000256" key="3">
    <source>
        <dbReference type="ARBA" id="ARBA00022816"/>
    </source>
</evidence>
<feature type="domain" description="Nuclear pore protein Nup188 C-terminal" evidence="8">
    <location>
        <begin position="1457"/>
        <end position="1819"/>
    </location>
</feature>
<dbReference type="Proteomes" id="UP001583280">
    <property type="component" value="Unassembled WGS sequence"/>
</dbReference>
<dbReference type="EMBL" id="JAWDJO010000081">
    <property type="protein sequence ID" value="KAL1894979.1"/>
    <property type="molecule type" value="Genomic_DNA"/>
</dbReference>
<keyword evidence="7" id="KW-0539">Nucleus</keyword>
<evidence type="ECO:0000259" key="8">
    <source>
        <dbReference type="Pfam" id="PF18378"/>
    </source>
</evidence>
<proteinExistence type="predicted"/>
<evidence type="ECO:0008006" key="12">
    <source>
        <dbReference type="Google" id="ProtNLM"/>
    </source>
</evidence>
<evidence type="ECO:0000256" key="2">
    <source>
        <dbReference type="ARBA" id="ARBA00022448"/>
    </source>
</evidence>
<evidence type="ECO:0000256" key="1">
    <source>
        <dbReference type="ARBA" id="ARBA00004567"/>
    </source>
</evidence>
<keyword evidence="5" id="KW-0811">Translocation</keyword>